<sequence>MFMGYLLAIACLGLTDAASENNSVVSLFIYGADQQSLVGSVIESRSEIATYSINCPSGTNSSDCGVSSGLLYTEGPTTVQWELQTPYDAYVQPLLYQNTQVSTTHNVISNVYGRVICSTGGTTTAVCTEVTPTNGSTAVTSETTALNSDEITLLAVTITARANTSSSNATVTAITTTTSTATNSSDMATSTSASGDTVPISVPTEFFLGGLAVALIAIAL</sequence>
<evidence type="ECO:0000313" key="3">
    <source>
        <dbReference type="Proteomes" id="UP001215712"/>
    </source>
</evidence>
<dbReference type="PANTHER" id="PTHR40640:SF1">
    <property type="entry name" value="ANCHORED GLYCOPROTEIN, PUTATIVE (AFU_ORTHOLOGUE AFUA_8G04860)-RELATED"/>
    <property type="match status" value="1"/>
</dbReference>
<dbReference type="Proteomes" id="UP001215712">
    <property type="component" value="Unassembled WGS sequence"/>
</dbReference>
<accession>A0AAD6HKJ8</accession>
<comment type="caution">
    <text evidence="2">The sequence shown here is derived from an EMBL/GenBank/DDBJ whole genome shotgun (WGS) entry which is preliminary data.</text>
</comment>
<evidence type="ECO:0000256" key="1">
    <source>
        <dbReference type="SAM" id="SignalP"/>
    </source>
</evidence>
<reference evidence="2" key="2">
    <citation type="submission" date="2023-01" db="EMBL/GenBank/DDBJ databases">
        <authorList>
            <person name="Petersen C."/>
        </authorList>
    </citation>
    <scope>NUCLEOTIDE SEQUENCE</scope>
    <source>
        <strain evidence="2">IBT 17514</strain>
    </source>
</reference>
<name>A0AAD6HKJ8_9EURO</name>
<proteinExistence type="predicted"/>
<dbReference type="EMBL" id="JAQJAN010000008">
    <property type="protein sequence ID" value="KAJ5724702.1"/>
    <property type="molecule type" value="Genomic_DNA"/>
</dbReference>
<protein>
    <submittedName>
        <fullName evidence="2">Uncharacterized protein</fullName>
    </submittedName>
</protein>
<reference evidence="2" key="1">
    <citation type="journal article" date="2023" name="IMA Fungus">
        <title>Comparative genomic study of the Penicillium genus elucidates a diverse pangenome and 15 lateral gene transfer events.</title>
        <authorList>
            <person name="Petersen C."/>
            <person name="Sorensen T."/>
            <person name="Nielsen M.R."/>
            <person name="Sondergaard T.E."/>
            <person name="Sorensen J.L."/>
            <person name="Fitzpatrick D.A."/>
            <person name="Frisvad J.C."/>
            <person name="Nielsen K.L."/>
        </authorList>
    </citation>
    <scope>NUCLEOTIDE SEQUENCE</scope>
    <source>
        <strain evidence="2">IBT 17514</strain>
    </source>
</reference>
<feature type="chain" id="PRO_5041944649" evidence="1">
    <location>
        <begin position="18"/>
        <end position="220"/>
    </location>
</feature>
<organism evidence="2 3">
    <name type="scientific">Penicillium malachiteum</name>
    <dbReference type="NCBI Taxonomy" id="1324776"/>
    <lineage>
        <taxon>Eukaryota</taxon>
        <taxon>Fungi</taxon>
        <taxon>Dikarya</taxon>
        <taxon>Ascomycota</taxon>
        <taxon>Pezizomycotina</taxon>
        <taxon>Eurotiomycetes</taxon>
        <taxon>Eurotiomycetidae</taxon>
        <taxon>Eurotiales</taxon>
        <taxon>Aspergillaceae</taxon>
        <taxon>Penicillium</taxon>
    </lineage>
</organism>
<evidence type="ECO:0000313" key="2">
    <source>
        <dbReference type="EMBL" id="KAJ5724702.1"/>
    </source>
</evidence>
<feature type="signal peptide" evidence="1">
    <location>
        <begin position="1"/>
        <end position="17"/>
    </location>
</feature>
<keyword evidence="3" id="KW-1185">Reference proteome</keyword>
<dbReference type="AlphaFoldDB" id="A0AAD6HKJ8"/>
<keyword evidence="1" id="KW-0732">Signal</keyword>
<gene>
    <name evidence="2" type="ORF">N7493_006430</name>
</gene>
<dbReference type="PANTHER" id="PTHR40640">
    <property type="entry name" value="ANCHORED GLYCOPROTEIN, PUTATIVE (AFU_ORTHOLOGUE AFUA_8G04860)-RELATED"/>
    <property type="match status" value="1"/>
</dbReference>